<dbReference type="InterPro" id="IPR018378">
    <property type="entry name" value="C-type_lectin_CS"/>
</dbReference>
<dbReference type="InterPro" id="IPR016187">
    <property type="entry name" value="CTDL_fold"/>
</dbReference>
<organism evidence="5 6">
    <name type="scientific">Esox lucius</name>
    <name type="common">Northern pike</name>
    <dbReference type="NCBI Taxonomy" id="8010"/>
    <lineage>
        <taxon>Eukaryota</taxon>
        <taxon>Metazoa</taxon>
        <taxon>Chordata</taxon>
        <taxon>Craniata</taxon>
        <taxon>Vertebrata</taxon>
        <taxon>Euteleostomi</taxon>
        <taxon>Actinopterygii</taxon>
        <taxon>Neopterygii</taxon>
        <taxon>Teleostei</taxon>
        <taxon>Protacanthopterygii</taxon>
        <taxon>Esociformes</taxon>
        <taxon>Esocidae</taxon>
        <taxon>Esox</taxon>
    </lineage>
</organism>
<evidence type="ECO:0000256" key="2">
    <source>
        <dbReference type="ARBA" id="ARBA00023157"/>
    </source>
</evidence>
<dbReference type="AlphaFoldDB" id="A0AAY5L8Y9"/>
<dbReference type="PANTHER" id="PTHR22803">
    <property type="entry name" value="MANNOSE, PHOSPHOLIPASE, LECTIN RECEPTOR RELATED"/>
    <property type="match status" value="1"/>
</dbReference>
<accession>A0AAY5L8Y9</accession>
<dbReference type="Ensembl" id="ENSELUT00000104946.1">
    <property type="protein sequence ID" value="ENSELUP00000097511.1"/>
    <property type="gene ID" value="ENSELUG00000042324.1"/>
</dbReference>
<name>A0AAY5L8Y9_ESOLU</name>
<dbReference type="RefSeq" id="XP_034150785.1">
    <property type="nucleotide sequence ID" value="XM_034294894.1"/>
</dbReference>
<dbReference type="PROSITE" id="PS00615">
    <property type="entry name" value="C_TYPE_LECTIN_1"/>
    <property type="match status" value="1"/>
</dbReference>
<dbReference type="SMART" id="SM00034">
    <property type="entry name" value="CLECT"/>
    <property type="match status" value="1"/>
</dbReference>
<dbReference type="Proteomes" id="UP000265140">
    <property type="component" value="Chromosome 10"/>
</dbReference>
<evidence type="ECO:0000256" key="3">
    <source>
        <dbReference type="SAM" id="Phobius"/>
    </source>
</evidence>
<dbReference type="CDD" id="cd03590">
    <property type="entry name" value="CLECT_DC-SIGN_like"/>
    <property type="match status" value="1"/>
</dbReference>
<feature type="transmembrane region" description="Helical" evidence="3">
    <location>
        <begin position="48"/>
        <end position="71"/>
    </location>
</feature>
<keyword evidence="3" id="KW-0812">Transmembrane</keyword>
<reference evidence="5" key="2">
    <citation type="submission" date="2025-08" db="UniProtKB">
        <authorList>
            <consortium name="Ensembl"/>
        </authorList>
    </citation>
    <scope>IDENTIFICATION</scope>
</reference>
<dbReference type="GeneTree" id="ENSGT01030000234575"/>
<dbReference type="InterPro" id="IPR050111">
    <property type="entry name" value="C-type_lectin/snaclec_domain"/>
</dbReference>
<keyword evidence="3" id="KW-0472">Membrane</keyword>
<keyword evidence="3" id="KW-1133">Transmembrane helix</keyword>
<dbReference type="PROSITE" id="PS50041">
    <property type="entry name" value="C_TYPE_LECTIN_2"/>
    <property type="match status" value="1"/>
</dbReference>
<dbReference type="InterPro" id="IPR001304">
    <property type="entry name" value="C-type_lectin-like"/>
</dbReference>
<dbReference type="SUPFAM" id="SSF56436">
    <property type="entry name" value="C-type lectin-like"/>
    <property type="match status" value="1"/>
</dbReference>
<dbReference type="GeneID" id="105030280"/>
<evidence type="ECO:0000259" key="4">
    <source>
        <dbReference type="PROSITE" id="PS50041"/>
    </source>
</evidence>
<evidence type="ECO:0000313" key="5">
    <source>
        <dbReference type="Ensembl" id="ENSELUP00000097511.1"/>
    </source>
</evidence>
<keyword evidence="1" id="KW-0430">Lectin</keyword>
<feature type="domain" description="C-type lectin" evidence="4">
    <location>
        <begin position="131"/>
        <end position="256"/>
    </location>
</feature>
<evidence type="ECO:0000313" key="6">
    <source>
        <dbReference type="Proteomes" id="UP000265140"/>
    </source>
</evidence>
<reference evidence="5 6" key="1">
    <citation type="submission" date="2020-02" db="EMBL/GenBank/DDBJ databases">
        <title>Esox lucius (northern pike) genome, fEsoLuc1, primary haplotype.</title>
        <authorList>
            <person name="Myers G."/>
            <person name="Karagic N."/>
            <person name="Meyer A."/>
            <person name="Pippel M."/>
            <person name="Reichard M."/>
            <person name="Winkler S."/>
            <person name="Tracey A."/>
            <person name="Sims Y."/>
            <person name="Howe K."/>
            <person name="Rhie A."/>
            <person name="Formenti G."/>
            <person name="Durbin R."/>
            <person name="Fedrigo O."/>
            <person name="Jarvis E.D."/>
        </authorList>
    </citation>
    <scope>NUCLEOTIDE SEQUENCE [LARGE SCALE GENOMIC DNA]</scope>
</reference>
<dbReference type="InterPro" id="IPR016186">
    <property type="entry name" value="C-type_lectin-like/link_sf"/>
</dbReference>
<protein>
    <recommendedName>
        <fullName evidence="4">C-type lectin domain-containing protein</fullName>
    </recommendedName>
</protein>
<keyword evidence="6" id="KW-1185">Reference proteome</keyword>
<sequence length="261" mass="28762">MTDNHIYGNYNFELSTRKSGNRRNSKIADPGSFLYPRETTSPSRRIQVLLVVLSLSLLCSLCALGVVTYLLCGSLYVSENNQIDSLLETKDGHLGATASAKMTDIPLPTRSAAKSTKLIGCKSCLDGWVSHGAKCYFFSNDAVNWTHSRDHCVSMGGHLVIINSQQEQTFLRSMNVNSWIGLNDFETEGWWLWVDNKPLSQTGVNFWIKWGGGVSEPNNSKKDDPSGENCARLSNPEGYSGWVDAPCGELHAFVCEGLSVN</sequence>
<keyword evidence="2" id="KW-1015">Disulfide bond</keyword>
<dbReference type="Gene3D" id="3.10.100.10">
    <property type="entry name" value="Mannose-Binding Protein A, subunit A"/>
    <property type="match status" value="1"/>
</dbReference>
<proteinExistence type="predicted"/>
<dbReference type="Pfam" id="PF00059">
    <property type="entry name" value="Lectin_C"/>
    <property type="match status" value="1"/>
</dbReference>
<evidence type="ECO:0000256" key="1">
    <source>
        <dbReference type="ARBA" id="ARBA00022734"/>
    </source>
</evidence>
<dbReference type="GO" id="GO:0030246">
    <property type="term" value="F:carbohydrate binding"/>
    <property type="evidence" value="ECO:0007669"/>
    <property type="project" value="UniProtKB-KW"/>
</dbReference>
<reference evidence="5" key="3">
    <citation type="submission" date="2025-09" db="UniProtKB">
        <authorList>
            <consortium name="Ensembl"/>
        </authorList>
    </citation>
    <scope>IDENTIFICATION</scope>
</reference>
<dbReference type="InterPro" id="IPR033989">
    <property type="entry name" value="CD209-like_CTLD"/>
</dbReference>